<organism evidence="5 6">
    <name type="scientific">Ditylenchus dipsaci</name>
    <dbReference type="NCBI Taxonomy" id="166011"/>
    <lineage>
        <taxon>Eukaryota</taxon>
        <taxon>Metazoa</taxon>
        <taxon>Ecdysozoa</taxon>
        <taxon>Nematoda</taxon>
        <taxon>Chromadorea</taxon>
        <taxon>Rhabditida</taxon>
        <taxon>Tylenchina</taxon>
        <taxon>Tylenchomorpha</taxon>
        <taxon>Sphaerularioidea</taxon>
        <taxon>Anguinidae</taxon>
        <taxon>Anguininae</taxon>
        <taxon>Ditylenchus</taxon>
    </lineage>
</organism>
<evidence type="ECO:0000256" key="3">
    <source>
        <dbReference type="ARBA" id="ARBA00023242"/>
    </source>
</evidence>
<dbReference type="PANTHER" id="PTHR12928:SF0">
    <property type="entry name" value="FSHD REGION GENE 1"/>
    <property type="match status" value="1"/>
</dbReference>
<sequence>MNDEMTAIFSSLKYRPAFVADTCVPRRISCFCHNPDNVFEDALRKNLMSHPAFQCMKELILKIGRSTKHTGSLDALLESNSKNRLTFPSPTRWGGWTPVIGNFIKIHNRASRTSNSGELASLTCGDADCSCLIIYSLKGVFASRDEHKWSPENQTQRKQVTIQSRSKQKKGDGQKIQIDVDKEEHGGWRRIAEEVDVRGGIDVVIECGDSSRCYLAAQDNGKFIVGVKHFVYGEQPNAEEVLMLIKSPDDPKMSLKTGFGKYVGVDPEGLLVAVADAIGSRERFEVIFQNGKCAIQSASSGLFLKLTPSDDEYVRVCSRTVSEAGGEVINMRTNSEKVGPLDWRTVEDKQLAGDCETSYVKMFQHSKVDLKNKLINYDVKDKAAVKRAQDEGDLHETLLNRRAKLKSDKYC</sequence>
<feature type="compositionally biased region" description="Polar residues" evidence="4">
    <location>
        <begin position="151"/>
        <end position="165"/>
    </location>
</feature>
<proteinExistence type="inferred from homology"/>
<dbReference type="SUPFAM" id="SSF50405">
    <property type="entry name" value="Actin-crosslinking proteins"/>
    <property type="match status" value="1"/>
</dbReference>
<dbReference type="Proteomes" id="UP000887574">
    <property type="component" value="Unplaced"/>
</dbReference>
<evidence type="ECO:0000256" key="2">
    <source>
        <dbReference type="ARBA" id="ARBA00010878"/>
    </source>
</evidence>
<accession>A0A915EU76</accession>
<dbReference type="GO" id="GO:0005730">
    <property type="term" value="C:nucleolus"/>
    <property type="evidence" value="ECO:0007669"/>
    <property type="project" value="UniProtKB-SubCell"/>
</dbReference>
<name>A0A915EU76_9BILA</name>
<keyword evidence="3" id="KW-0539">Nucleus</keyword>
<comment type="subcellular location">
    <subcellularLocation>
        <location evidence="1">Nucleus</location>
        <location evidence="1">Nucleolus</location>
    </subcellularLocation>
</comment>
<comment type="similarity">
    <text evidence="2">Belongs to the FRG1 family.</text>
</comment>
<dbReference type="GO" id="GO:0055120">
    <property type="term" value="C:striated muscle dense body"/>
    <property type="evidence" value="ECO:0007669"/>
    <property type="project" value="TreeGrafter"/>
</dbReference>
<evidence type="ECO:0000313" key="6">
    <source>
        <dbReference type="WBParaSite" id="jg9866"/>
    </source>
</evidence>
<keyword evidence="5" id="KW-1185">Reference proteome</keyword>
<dbReference type="WBParaSite" id="jg9866">
    <property type="protein sequence ID" value="jg9866"/>
    <property type="gene ID" value="jg9866"/>
</dbReference>
<dbReference type="CDD" id="cd23338">
    <property type="entry name" value="beta-trefoil_FSCN_FRG1"/>
    <property type="match status" value="1"/>
</dbReference>
<evidence type="ECO:0000256" key="4">
    <source>
        <dbReference type="SAM" id="MobiDB-lite"/>
    </source>
</evidence>
<dbReference type="Gene3D" id="2.80.10.50">
    <property type="match status" value="1"/>
</dbReference>
<dbReference type="InterPro" id="IPR008999">
    <property type="entry name" value="Actin-crosslinking"/>
</dbReference>
<dbReference type="AlphaFoldDB" id="A0A915EU76"/>
<evidence type="ECO:0000313" key="5">
    <source>
        <dbReference type="Proteomes" id="UP000887574"/>
    </source>
</evidence>
<dbReference type="GO" id="GO:0071013">
    <property type="term" value="C:catalytic step 2 spliceosome"/>
    <property type="evidence" value="ECO:0007669"/>
    <property type="project" value="TreeGrafter"/>
</dbReference>
<evidence type="ECO:0000256" key="1">
    <source>
        <dbReference type="ARBA" id="ARBA00004604"/>
    </source>
</evidence>
<dbReference type="PANTHER" id="PTHR12928">
    <property type="entry name" value="FRG1 PROTEIN"/>
    <property type="match status" value="1"/>
</dbReference>
<reference evidence="6" key="1">
    <citation type="submission" date="2022-11" db="UniProtKB">
        <authorList>
            <consortium name="WormBaseParasite"/>
        </authorList>
    </citation>
    <scope>IDENTIFICATION</scope>
</reference>
<dbReference type="Pfam" id="PF06229">
    <property type="entry name" value="FRG1"/>
    <property type="match status" value="1"/>
</dbReference>
<dbReference type="InterPro" id="IPR010414">
    <property type="entry name" value="FRG1"/>
</dbReference>
<protein>
    <submittedName>
        <fullName evidence="6">FRG1-like family protein</fullName>
    </submittedName>
</protein>
<dbReference type="GO" id="GO:0051015">
    <property type="term" value="F:actin filament binding"/>
    <property type="evidence" value="ECO:0007669"/>
    <property type="project" value="TreeGrafter"/>
</dbReference>
<feature type="region of interest" description="Disordered" evidence="4">
    <location>
        <begin position="147"/>
        <end position="177"/>
    </location>
</feature>